<keyword evidence="3" id="KW-1185">Reference proteome</keyword>
<dbReference type="Proteomes" id="UP000433071">
    <property type="component" value="Unassembled WGS sequence"/>
</dbReference>
<evidence type="ECO:0000313" key="3">
    <source>
        <dbReference type="Proteomes" id="UP000433071"/>
    </source>
</evidence>
<keyword evidence="1" id="KW-1133">Transmembrane helix</keyword>
<gene>
    <name evidence="2" type="ORF">GJ743_16915</name>
</gene>
<dbReference type="RefSeq" id="WP_155053077.1">
    <property type="nucleotide sequence ID" value="NZ_BAAAIB010000001.1"/>
</dbReference>
<accession>A0A6I3MIA7</accession>
<organism evidence="2 3">
    <name type="scientific">Agromyces bracchium</name>
    <dbReference type="NCBI Taxonomy" id="88376"/>
    <lineage>
        <taxon>Bacteria</taxon>
        <taxon>Bacillati</taxon>
        <taxon>Actinomycetota</taxon>
        <taxon>Actinomycetes</taxon>
        <taxon>Micrococcales</taxon>
        <taxon>Microbacteriaceae</taxon>
        <taxon>Agromyces</taxon>
    </lineage>
</organism>
<reference evidence="2 3" key="1">
    <citation type="submission" date="2019-11" db="EMBL/GenBank/DDBJ databases">
        <title>Agromyces kandeliae sp. nov., isolated from mangrove soil.</title>
        <authorList>
            <person name="Wang R."/>
        </authorList>
    </citation>
    <scope>NUCLEOTIDE SEQUENCE [LARGE SCALE GENOMIC DNA]</scope>
    <source>
        <strain evidence="2 3">JCM 11433</strain>
    </source>
</reference>
<feature type="transmembrane region" description="Helical" evidence="1">
    <location>
        <begin position="12"/>
        <end position="34"/>
    </location>
</feature>
<dbReference type="OrthoDB" id="9983512at2"/>
<comment type="caution">
    <text evidence="2">The sequence shown here is derived from an EMBL/GenBank/DDBJ whole genome shotgun (WGS) entry which is preliminary data.</text>
</comment>
<protein>
    <submittedName>
        <fullName evidence="2">Uncharacterized protein</fullName>
    </submittedName>
</protein>
<feature type="transmembrane region" description="Helical" evidence="1">
    <location>
        <begin position="61"/>
        <end position="83"/>
    </location>
</feature>
<dbReference type="EMBL" id="WMLB01000041">
    <property type="protein sequence ID" value="MTH70053.1"/>
    <property type="molecule type" value="Genomic_DNA"/>
</dbReference>
<sequence>MHVRRAVLSPHVIGLVVLGLLGLVVLWVMISWSVEADSGIMFEDADPEAQRRAYLMSTLPYLLSGAAASAVLAALVGLPLLVGARLIALRRSRAVDEGAPTAP</sequence>
<evidence type="ECO:0000256" key="1">
    <source>
        <dbReference type="SAM" id="Phobius"/>
    </source>
</evidence>
<keyword evidence="1" id="KW-0812">Transmembrane</keyword>
<dbReference type="AlphaFoldDB" id="A0A6I3MIA7"/>
<evidence type="ECO:0000313" key="2">
    <source>
        <dbReference type="EMBL" id="MTH70053.1"/>
    </source>
</evidence>
<proteinExistence type="predicted"/>
<keyword evidence="1" id="KW-0472">Membrane</keyword>
<name>A0A6I3MIA7_9MICO</name>